<dbReference type="HOGENOM" id="CLU_000288_34_1_1"/>
<reference evidence="4" key="1">
    <citation type="journal article" date="2013" name="Ind. Biotechnol.">
        <title>Comparative genomics analysis of Trichoderma reesei strains.</title>
        <authorList>
            <person name="Koike H."/>
            <person name="Aerts A."/>
            <person name="LaButti K."/>
            <person name="Grigoriev I.V."/>
            <person name="Baker S.E."/>
        </authorList>
    </citation>
    <scope>NUCLEOTIDE SEQUENCE [LARGE SCALE GENOMIC DNA]</scope>
    <source>
        <strain evidence="4">ATCC 56765 / BCRC 32924 / NRRL 11460 / Rut C-30</strain>
    </source>
</reference>
<dbReference type="PANTHER" id="PTHR10039">
    <property type="entry name" value="AMELOGENIN"/>
    <property type="match status" value="1"/>
</dbReference>
<dbReference type="Gene3D" id="3.40.50.300">
    <property type="entry name" value="P-loop containing nucleotide triphosphate hydrolases"/>
    <property type="match status" value="1"/>
</dbReference>
<evidence type="ECO:0000313" key="4">
    <source>
        <dbReference type="Proteomes" id="UP000024376"/>
    </source>
</evidence>
<dbReference type="KEGG" id="trr:M419DRAFT_109370"/>
<dbReference type="AlphaFoldDB" id="A0A024SBU4"/>
<keyword evidence="1" id="KW-0677">Repeat</keyword>
<dbReference type="SUPFAM" id="SSF52540">
    <property type="entry name" value="P-loop containing nucleoside triphosphate hydrolases"/>
    <property type="match status" value="1"/>
</dbReference>
<evidence type="ECO:0000259" key="2">
    <source>
        <dbReference type="Pfam" id="PF24883"/>
    </source>
</evidence>
<dbReference type="SUPFAM" id="SSF53474">
    <property type="entry name" value="alpha/beta-Hydrolases"/>
    <property type="match status" value="1"/>
</dbReference>
<dbReference type="OrthoDB" id="7464126at2759"/>
<dbReference type="InterPro" id="IPR027417">
    <property type="entry name" value="P-loop_NTPase"/>
</dbReference>
<dbReference type="InterPro" id="IPR029058">
    <property type="entry name" value="AB_hydrolase_fold"/>
</dbReference>
<name>A0A024SBU4_HYPJR</name>
<dbReference type="EMBL" id="KI911144">
    <property type="protein sequence ID" value="ETS02804.1"/>
    <property type="molecule type" value="Genomic_DNA"/>
</dbReference>
<accession>A0A024SBU4</accession>
<gene>
    <name evidence="3" type="ORF">M419DRAFT_109370</name>
</gene>
<feature type="non-terminal residue" evidence="3">
    <location>
        <position position="759"/>
    </location>
</feature>
<dbReference type="Gene3D" id="3.40.50.1820">
    <property type="entry name" value="alpha/beta hydrolase"/>
    <property type="match status" value="1"/>
</dbReference>
<sequence length="759" mass="85896">MLNPIRDTGISVAYEPDNGSPIVDIVFVHGLQGHPSKTWTYHPKATNAGGKTKRKSIIRRLANHLFRTSFSTKNFTATPSLDNNTQLNPIFWPIDLISKDCPDSRILMFGYDSKITKYFGGATNQNGIFSHGKDLLFALYRERHSDRPLVFVAHSLGGIIVKQMLAESDSLLETPFREVAKFTRAVIFLGTPHRGSQDVAALGEVMRSVVSALGMETSAVNLHALGLKTSDLERAQEDFSKVWQKYNFRVKTFQEGLSFAKFGKKVVPDYSSLIGDHREYAETLQANHLEMCRYSGRDDPNYHKVAAGSNQVSDACLESLWFPAINNRVQNIESPAHRTCSWLFAHLEYEEWFNSRSRHRSHGLLWLKGKPGAGKSTLMKEAFGRSIAMQATSSYSTAAHFFCAKGVELEHTSIGLFRSLLCQLLPGDRPSLQRFHQYCNKAKLPFKSHGQTAMTIAWEEAELRQLLKSVLLNQAKRTIIFIDALDECDEDSIRPLAYFWRSITKAAHDLGHDLNVCLSSRHFPTISLSDCVEIVVEQHNGDDIASYVDQKFQICMSAQRSHWEFLKRKILEKAAGVFLWAVLVVEDVLKNWDNGSSLPALIQRLRDVPEALESLFRKLFSDLEPSTRQLTARFFQWAVLATKPLRLHEWHHIMAFIRQPAPAAFGSLGEWRQSVHFTESDEQLEKQIRSLSRGLVEIRSLDLEHGDSRVVQVIHESVRDFFLRGNGFSALDSSLQNHPIGNGHLAIMTTCLDYVHISE</sequence>
<proteinExistence type="predicted"/>
<dbReference type="Pfam" id="PF24883">
    <property type="entry name" value="NPHP3_N"/>
    <property type="match status" value="1"/>
</dbReference>
<dbReference type="InterPro" id="IPR056884">
    <property type="entry name" value="NPHP3-like_N"/>
</dbReference>
<feature type="domain" description="Nephrocystin 3-like N-terminal" evidence="2">
    <location>
        <begin position="339"/>
        <end position="521"/>
    </location>
</feature>
<dbReference type="PANTHER" id="PTHR10039:SF5">
    <property type="entry name" value="NACHT DOMAIN-CONTAINING PROTEIN"/>
    <property type="match status" value="1"/>
</dbReference>
<organism evidence="3 4">
    <name type="scientific">Hypocrea jecorina (strain ATCC 56765 / BCRC 32924 / NRRL 11460 / Rut C-30)</name>
    <name type="common">Trichoderma reesei</name>
    <dbReference type="NCBI Taxonomy" id="1344414"/>
    <lineage>
        <taxon>Eukaryota</taxon>
        <taxon>Fungi</taxon>
        <taxon>Dikarya</taxon>
        <taxon>Ascomycota</taxon>
        <taxon>Pezizomycotina</taxon>
        <taxon>Sordariomycetes</taxon>
        <taxon>Hypocreomycetidae</taxon>
        <taxon>Hypocreales</taxon>
        <taxon>Hypocreaceae</taxon>
        <taxon>Trichoderma</taxon>
    </lineage>
</organism>
<protein>
    <recommendedName>
        <fullName evidence="2">Nephrocystin 3-like N-terminal domain-containing protein</fullName>
    </recommendedName>
</protein>
<evidence type="ECO:0000313" key="3">
    <source>
        <dbReference type="EMBL" id="ETS02804.1"/>
    </source>
</evidence>
<dbReference type="Proteomes" id="UP000024376">
    <property type="component" value="Unassembled WGS sequence"/>
</dbReference>
<evidence type="ECO:0000256" key="1">
    <source>
        <dbReference type="ARBA" id="ARBA00022737"/>
    </source>
</evidence>